<feature type="non-terminal residue" evidence="9">
    <location>
        <position position="374"/>
    </location>
</feature>
<evidence type="ECO:0000256" key="1">
    <source>
        <dbReference type="ARBA" id="ARBA00004606"/>
    </source>
</evidence>
<dbReference type="PANTHER" id="PTHR15896">
    <property type="entry name" value="GOLGI PHOSPHOPROTEIN 2/GP73-RELATED"/>
    <property type="match status" value="1"/>
</dbReference>
<evidence type="ECO:0000256" key="6">
    <source>
        <dbReference type="ARBA" id="ARBA00023054"/>
    </source>
</evidence>
<keyword evidence="4" id="KW-0735">Signal-anchor</keyword>
<dbReference type="GO" id="GO:0005794">
    <property type="term" value="C:Golgi apparatus"/>
    <property type="evidence" value="ECO:0007669"/>
    <property type="project" value="TreeGrafter"/>
</dbReference>
<keyword evidence="10" id="KW-1185">Reference proteome</keyword>
<evidence type="ECO:0000256" key="4">
    <source>
        <dbReference type="ARBA" id="ARBA00022968"/>
    </source>
</evidence>
<reference evidence="9" key="1">
    <citation type="journal article" date="2019" name="Gigascience">
        <title>High-coverage genomes to elucidate the evolution of penguins.</title>
        <authorList>
            <person name="Pan H."/>
            <person name="Cole T.L."/>
            <person name="Bi X."/>
            <person name="Fang M."/>
            <person name="Zhou C."/>
            <person name="Yang Z."/>
            <person name="Ksepka D.T."/>
            <person name="Hart T."/>
            <person name="Bouzat J.L."/>
            <person name="Argilla L.S."/>
            <person name="Bertelsen M.F."/>
            <person name="Boersma P.D."/>
            <person name="Bost C.A."/>
            <person name="Cherel Y."/>
            <person name="Dann P."/>
            <person name="Fiddaman S.R."/>
            <person name="Howard P."/>
            <person name="Labuschagne K."/>
            <person name="Mattern T."/>
            <person name="Miller G."/>
            <person name="Parker P."/>
            <person name="Phillips R.A."/>
            <person name="Quillfeldt P."/>
            <person name="Ryan P.G."/>
            <person name="Taylor H."/>
            <person name="Thompson D.R."/>
            <person name="Young M.J."/>
            <person name="Ellegaard M.R."/>
            <person name="Gilbert M.T.P."/>
            <person name="Sinding M.S."/>
            <person name="Pacheco G."/>
            <person name="Shepherd L.D."/>
            <person name="Tennyson A.J.D."/>
            <person name="Grosser S."/>
            <person name="Kay E."/>
            <person name="Nupen L.J."/>
            <person name="Ellenberg U."/>
            <person name="Houston D.M."/>
            <person name="Reeve A.H."/>
            <person name="Johnson K."/>
            <person name="Masello J.F."/>
            <person name="Stracke T."/>
            <person name="McKinlay B."/>
            <person name="Borboroglu P.G."/>
            <person name="Zhang D.X."/>
            <person name="Zhang G."/>
        </authorList>
    </citation>
    <scope>NUCLEOTIDE SEQUENCE</scope>
    <source>
        <strain evidence="9">Gonzo</strain>
    </source>
</reference>
<feature type="non-terminal residue" evidence="9">
    <location>
        <position position="1"/>
    </location>
</feature>
<evidence type="ECO:0000313" key="10">
    <source>
        <dbReference type="Proteomes" id="UP000782854"/>
    </source>
</evidence>
<comment type="similarity">
    <text evidence="2">Belongs to the GOLM family.</text>
</comment>
<feature type="compositionally biased region" description="Basic and acidic residues" evidence="8">
    <location>
        <begin position="242"/>
        <end position="257"/>
    </location>
</feature>
<sequence length="374" mass="42640">MKSPPLLVAALLACIIVLGFNYWIASSRSVDLQGRIMDLEGKVRRAAAERGAVELKKNEFQGELEKQREQIDKIQSLHSFQMENANRVHQEEKAVLMSNITVNEQLVHSLREHVKELQTEYRKLQMDVYWFQKNQTNLQKKFSYDLSQCINQMKELKEQCEERIDELTKKGSDVPQTKENKDFSEDSKKNSQVNTQLPALKQTEFKQADLEQQKHNEDVPKAVPTVKKIDLLQAEERINGLADIRKQEPKGEEKLSSELKAPQDSLKAAAGHEEMLPKSEKELNPSEDEKRVAGQDVLQPAAEQAASEEIEREQLLNYDAKQDDLPPGKADKQEHEALNQGVDYNLDENEAESETDKQAALAGIENGKKEKKVL</sequence>
<evidence type="ECO:0000256" key="3">
    <source>
        <dbReference type="ARBA" id="ARBA00022692"/>
    </source>
</evidence>
<dbReference type="OrthoDB" id="9947543at2759"/>
<dbReference type="PRINTS" id="PR02084">
    <property type="entry name" value="GOLM1CASC4"/>
</dbReference>
<feature type="compositionally biased region" description="Basic and acidic residues" evidence="8">
    <location>
        <begin position="167"/>
        <end position="189"/>
    </location>
</feature>
<dbReference type="PANTHER" id="PTHR15896:SF8">
    <property type="entry name" value="GOLGI MEMBRANE PROTEIN 1"/>
    <property type="match status" value="1"/>
</dbReference>
<dbReference type="EMBL" id="VULC01016070">
    <property type="protein sequence ID" value="KAF1517421.1"/>
    <property type="molecule type" value="Genomic_DNA"/>
</dbReference>
<evidence type="ECO:0000256" key="5">
    <source>
        <dbReference type="ARBA" id="ARBA00022989"/>
    </source>
</evidence>
<name>A0A8J4JAC3_EUDMI</name>
<dbReference type="Gene3D" id="1.10.287.1490">
    <property type="match status" value="1"/>
</dbReference>
<dbReference type="GO" id="GO:0016020">
    <property type="term" value="C:membrane"/>
    <property type="evidence" value="ECO:0007669"/>
    <property type="project" value="UniProtKB-SubCell"/>
</dbReference>
<feature type="region of interest" description="Disordered" evidence="8">
    <location>
        <begin position="242"/>
        <end position="374"/>
    </location>
</feature>
<evidence type="ECO:0000313" key="9">
    <source>
        <dbReference type="EMBL" id="KAF1517421.1"/>
    </source>
</evidence>
<evidence type="ECO:0000256" key="7">
    <source>
        <dbReference type="ARBA" id="ARBA00023136"/>
    </source>
</evidence>
<keyword evidence="6" id="KW-0175">Coiled coil</keyword>
<accession>A0A8J4JAC3</accession>
<feature type="compositionally biased region" description="Basic and acidic residues" evidence="8">
    <location>
        <begin position="270"/>
        <end position="293"/>
    </location>
</feature>
<evidence type="ECO:0000256" key="2">
    <source>
        <dbReference type="ARBA" id="ARBA00007474"/>
    </source>
</evidence>
<dbReference type="Proteomes" id="UP000782854">
    <property type="component" value="Unassembled WGS sequence"/>
</dbReference>
<gene>
    <name evidence="9" type="primary">Golm1</name>
    <name evidence="9" type="ORF">FQV19_0016814</name>
</gene>
<protein>
    <submittedName>
        <fullName evidence="9">Golgi membrane protein 1</fullName>
    </submittedName>
</protein>
<organism evidence="9 10">
    <name type="scientific">Eudyptula minor</name>
    <name type="common">Little blue penguin</name>
    <name type="synonym">Aptenodytes minor</name>
    <dbReference type="NCBI Taxonomy" id="37083"/>
    <lineage>
        <taxon>Eukaryota</taxon>
        <taxon>Metazoa</taxon>
        <taxon>Chordata</taxon>
        <taxon>Craniata</taxon>
        <taxon>Vertebrata</taxon>
        <taxon>Euteleostomi</taxon>
        <taxon>Archelosauria</taxon>
        <taxon>Archosauria</taxon>
        <taxon>Dinosauria</taxon>
        <taxon>Saurischia</taxon>
        <taxon>Theropoda</taxon>
        <taxon>Coelurosauria</taxon>
        <taxon>Aves</taxon>
        <taxon>Neognathae</taxon>
        <taxon>Neoaves</taxon>
        <taxon>Aequornithes</taxon>
        <taxon>Sphenisciformes</taxon>
        <taxon>Spheniscidae</taxon>
        <taxon>Eudyptula</taxon>
    </lineage>
</organism>
<feature type="region of interest" description="Disordered" evidence="8">
    <location>
        <begin position="167"/>
        <end position="201"/>
    </location>
</feature>
<keyword evidence="5" id="KW-1133">Transmembrane helix</keyword>
<feature type="compositionally biased region" description="Basic and acidic residues" evidence="8">
    <location>
        <begin position="320"/>
        <end position="337"/>
    </location>
</feature>
<proteinExistence type="inferred from homology"/>
<comment type="caution">
    <text evidence="9">The sequence shown here is derived from an EMBL/GenBank/DDBJ whole genome shotgun (WGS) entry which is preliminary data.</text>
</comment>
<comment type="subcellular location">
    <subcellularLocation>
        <location evidence="1">Membrane</location>
        <topology evidence="1">Single-pass type II membrane protein</topology>
    </subcellularLocation>
</comment>
<evidence type="ECO:0000256" key="8">
    <source>
        <dbReference type="SAM" id="MobiDB-lite"/>
    </source>
</evidence>
<keyword evidence="3" id="KW-0812">Transmembrane</keyword>
<dbReference type="InterPro" id="IPR026139">
    <property type="entry name" value="GOLM1/CASC4"/>
</dbReference>
<dbReference type="AlphaFoldDB" id="A0A8J4JAC3"/>
<keyword evidence="7" id="KW-0472">Membrane</keyword>